<dbReference type="Pfam" id="PF16172">
    <property type="entry name" value="DOCK_N"/>
    <property type="match status" value="1"/>
</dbReference>
<dbReference type="InterPro" id="IPR043162">
    <property type="entry name" value="DOCK_C_lobe_C"/>
</dbReference>
<evidence type="ECO:0000313" key="5">
    <source>
        <dbReference type="Proteomes" id="UP000094801"/>
    </source>
</evidence>
<dbReference type="GO" id="GO:0005085">
    <property type="term" value="F:guanyl-nucleotide exchange factor activity"/>
    <property type="evidence" value="ECO:0007669"/>
    <property type="project" value="InterPro"/>
</dbReference>
<dbReference type="PROSITE" id="PS51651">
    <property type="entry name" value="DOCKER"/>
    <property type="match status" value="1"/>
</dbReference>
<dbReference type="EMBL" id="KV453857">
    <property type="protein sequence ID" value="ODV84323.1"/>
    <property type="molecule type" value="Genomic_DNA"/>
</dbReference>
<dbReference type="Pfam" id="PF20421">
    <property type="entry name" value="DHR-2_Lobe_C"/>
    <property type="match status" value="1"/>
</dbReference>
<evidence type="ECO:0000313" key="4">
    <source>
        <dbReference type="EMBL" id="ODV84323.1"/>
    </source>
</evidence>
<comment type="similarity">
    <text evidence="1">Belongs to the DOCK family.</text>
</comment>
<name>A0A1E4SXV2_9ASCO</name>
<dbReference type="CDD" id="cd11684">
    <property type="entry name" value="DHR2_DOCK"/>
    <property type="match status" value="1"/>
</dbReference>
<evidence type="ECO:0000256" key="2">
    <source>
        <dbReference type="SAM" id="MobiDB-lite"/>
    </source>
</evidence>
<dbReference type="InterPro" id="IPR032376">
    <property type="entry name" value="DOCK_N"/>
</dbReference>
<reference evidence="5" key="1">
    <citation type="submission" date="2016-04" db="EMBL/GenBank/DDBJ databases">
        <title>Comparative genomics of biotechnologically important yeasts.</title>
        <authorList>
            <consortium name="DOE Joint Genome Institute"/>
            <person name="Riley R."/>
            <person name="Haridas S."/>
            <person name="Wolfe K.H."/>
            <person name="Lopes M.R."/>
            <person name="Hittinger C.T."/>
            <person name="Goker M."/>
            <person name="Salamov A."/>
            <person name="Wisecaver J."/>
            <person name="Long T.M."/>
            <person name="Aerts A.L."/>
            <person name="Barry K."/>
            <person name="Choi C."/>
            <person name="Clum A."/>
            <person name="Coughlan A.Y."/>
            <person name="Deshpande S."/>
            <person name="Douglass A.P."/>
            <person name="Hanson S.J."/>
            <person name="Klenk H.-P."/>
            <person name="Labutti K."/>
            <person name="Lapidus A."/>
            <person name="Lindquist E."/>
            <person name="Lipzen A."/>
            <person name="Meier-Kolthoff J.P."/>
            <person name="Ohm R.A."/>
            <person name="Otillar R.P."/>
            <person name="Pangilinan J."/>
            <person name="Peng Y."/>
            <person name="Rokas A."/>
            <person name="Rosa C.A."/>
            <person name="Scheuner C."/>
            <person name="Sibirny A.A."/>
            <person name="Slot J.C."/>
            <person name="Stielow J.B."/>
            <person name="Sun H."/>
            <person name="Kurtzman C.P."/>
            <person name="Blackwell M."/>
            <person name="Grigoriev I.V."/>
            <person name="Jeffries T.W."/>
        </authorList>
    </citation>
    <scope>NUCLEOTIDE SEQUENCE [LARGE SCALE GENOMIC DNA]</scope>
    <source>
        <strain evidence="5">NRRL YB-2248</strain>
    </source>
</reference>
<feature type="domain" description="DOCKER" evidence="3">
    <location>
        <begin position="1400"/>
        <end position="1808"/>
    </location>
</feature>
<dbReference type="PANTHER" id="PTHR45653:SF10">
    <property type="entry name" value="MYOBLAST CITY, ISOFORM B"/>
    <property type="match status" value="1"/>
</dbReference>
<dbReference type="InterPro" id="IPR057500">
    <property type="entry name" value="C2_DCK1_4th"/>
</dbReference>
<dbReference type="GO" id="GO:0005886">
    <property type="term" value="C:plasma membrane"/>
    <property type="evidence" value="ECO:0007669"/>
    <property type="project" value="TreeGrafter"/>
</dbReference>
<dbReference type="PANTHER" id="PTHR45653">
    <property type="entry name" value="DEDICATOR OF CYTOKINESIS"/>
    <property type="match status" value="1"/>
</dbReference>
<evidence type="ECO:0000256" key="1">
    <source>
        <dbReference type="PROSITE-ProRule" id="PRU00984"/>
    </source>
</evidence>
<evidence type="ECO:0000259" key="3">
    <source>
        <dbReference type="PROSITE" id="PS51651"/>
    </source>
</evidence>
<dbReference type="GO" id="GO:0007264">
    <property type="term" value="P:small GTPase-mediated signal transduction"/>
    <property type="evidence" value="ECO:0007669"/>
    <property type="project" value="InterPro"/>
</dbReference>
<dbReference type="InterPro" id="IPR046773">
    <property type="entry name" value="DOCKER_Lobe_C"/>
</dbReference>
<keyword evidence="5" id="KW-1185">Reference proteome</keyword>
<dbReference type="GO" id="GO:0031267">
    <property type="term" value="F:small GTPase binding"/>
    <property type="evidence" value="ECO:0007669"/>
    <property type="project" value="TreeGrafter"/>
</dbReference>
<dbReference type="InterPro" id="IPR026791">
    <property type="entry name" value="DOCK"/>
</dbReference>
<dbReference type="STRING" id="983967.A0A1E4SXV2"/>
<organism evidence="4 5">
    <name type="scientific">[Candida] arabinofermentans NRRL YB-2248</name>
    <dbReference type="NCBI Taxonomy" id="983967"/>
    <lineage>
        <taxon>Eukaryota</taxon>
        <taxon>Fungi</taxon>
        <taxon>Dikarya</taxon>
        <taxon>Ascomycota</taxon>
        <taxon>Saccharomycotina</taxon>
        <taxon>Pichiomycetes</taxon>
        <taxon>Pichiales</taxon>
        <taxon>Pichiaceae</taxon>
        <taxon>Ogataea</taxon>
        <taxon>Ogataea/Candida clade</taxon>
    </lineage>
</organism>
<dbReference type="Gene3D" id="1.20.58.740">
    <property type="match status" value="1"/>
</dbReference>
<dbReference type="GO" id="GO:0005737">
    <property type="term" value="C:cytoplasm"/>
    <property type="evidence" value="ECO:0007669"/>
    <property type="project" value="TreeGrafter"/>
</dbReference>
<gene>
    <name evidence="4" type="ORF">CANARDRAFT_29204</name>
</gene>
<dbReference type="Gene3D" id="1.25.40.410">
    <property type="match status" value="1"/>
</dbReference>
<feature type="region of interest" description="Disordered" evidence="2">
    <location>
        <begin position="1850"/>
        <end position="1877"/>
    </location>
</feature>
<sequence>MSTWSPLPNLLFGRVTKPFLPLEKTQDKTNKRLLQNFRNIYPGDLVYLFESDSNSKWARGYIISLPIPSDFSSASVNLEKLPESRVTVCVIPFECVRILKEIAISTDDDLINPNLIIDDTIAVDEMDDTSSILTSEHKRLKKPNLPIDNQLDTNNLLEEIVLALKNVAVHIYALYAMNDFNLFKKLVDIYDELDSIRLNLSHDLLTKYELSVSKKQAVLLLNKIAKLLASRSYSHTNKHNKRKDIGGYEAIFSRDESTAEIYSSNVEDPEKNLISLAKLAQNQLFSALSPNYPLLHSNMNFVPEKHSKFDRVPPSHVLIDFKSVSGSSNVLPKGYDGMTAYMYLRNAKKRLTEAFAITIRPDQDLLLDSISAALFKNIPTSEVDSGRIYLVALLTENINLDTSIEKNGLTYIRKGIAAGVADVSRIFSRRKGHLASGEAHHFSIKLYSSYMNANQQPVQLTPGMNPMMAMSLTMSNNGWGELVDRIISGSNKGVVVNPRAERLTLSIKELRNESFLKGHFDSNITVKKDGFVSTAISPIRTMSYNSLESDYDRIYLKVVRAVNVNVNSKEKSFVTVEMKTSTPNLNFSKGTNETPKGCWQFLSVSSNEYVNETIQVVGFDINPTNENDYLFLTLYLNGEYLGDGKYLLRSHNHINDTGKKSKMVEITGAGNQNVGSVELELDFVGKHYNIDTYVETILNWKKIFERNIENTEKNLISALLKLNKVDVLVVVKYFSDLLLKMIEIYDIANVKNLDQLKTTAFESIVHLLDISIARHDQYIYLFTDFITKYTTEGYKLPGMGESMLATMTSYFAKSSSEWNSTGRALCRISILILQLCGAGVSDQDQFVKNGYLFVDSVSMFLSSSKESIVADQLLILEVLELWMEVLGKYYPEDILLGFAIRWLDSIGLRGLGSIEDSSSNALVNKKKNKEHRVIITKLLLVRRLIHSWCSAAKNKTVRERLAIYSFRWALEILVNKKIDLDASRLATGILLSLVTTSFGKDRLYTDESNQLYLAFTRSLPLLCGIFNIYFKHCKVTGLLRPKRTFTQLFPTSYPFVEFTMDSLVNDESFAEILIEMSVLLVYISKIGSCIPDTVRNFLLTGNVAPAYEMLNDLIGSSDKLLESHDLNLEIITTIRYLIQSKFYPGGKWFSLKSMLIESMQNYLELLLPIVSKLIPPVEQSVKFDKVFFTNYLKCVLRCATSQISSLEHLIEMPKKCCYQITGDIRTRSASLAQNIWAKLAWDGLDEDVTRFQLSRFGGYQVEFVNNSDYSIIEDLLSFSLQRNEKCLEVGVDMLWSTIVSEWVISENLFEIERECIIALYEIFHTEGKYSPELFEIKNFISQLRSVIKLDIEDEAYRPVMKLVDTLSEFLNTLFNLKSIPAGEEFDDDRTFHKLNISSYLMKVNKPELFQSFINEMYENYLSKKNYIQAALSLELLADTYGWDMETMLPSCAKPRLPSQSAFKRKEELYKLIAKNFINGNKLEQAVEVYQSLLEAYYKYNFDLTGLSYCHGELSSIYEGLEQVDRLDSNFFKISFIGFGFPDSIRGKEFIYEGLPFEHITSMNQRLSRLYPGSRIISNEEEAKRMLQDTPFGKHLHIKTVSPLKEITKSSLSYMTKQYVDNKNLKTFISVRRLPGSNSITNLWTEEITYESSLTFPTLMNRSEIKSVRIVKRSPIENAIRSLIDKNEELATMEYNLNMAIKDSAGDVKNISNSAMFDELSRNLSGTVDSPVNGGVGQYRVFFEGESELSEDAQFLKAKFLDLIGLLNGLLKLHGLLIPPTLNVNHETLMELFRKNFKAEIEELGLTSNNNGNVNVNGTISNGNGAIAFERLHGVTGTGYTPSYYSSGMGTTTTDSSSSLHRSFTGHESTHSDSSLSKFSNGLSSVQSRYSSNKKTVLNFNK</sequence>
<dbReference type="OrthoDB" id="18896at2759"/>
<dbReference type="InterPro" id="IPR027357">
    <property type="entry name" value="DOCKER_dom"/>
</dbReference>
<dbReference type="Pfam" id="PF25338">
    <property type="entry name" value="C2_DCK_4th"/>
    <property type="match status" value="1"/>
</dbReference>
<dbReference type="InterPro" id="IPR043161">
    <property type="entry name" value="DOCK_C_lobe_A"/>
</dbReference>
<protein>
    <recommendedName>
        <fullName evidence="3">DOCKER domain-containing protein</fullName>
    </recommendedName>
</protein>
<dbReference type="Proteomes" id="UP000094801">
    <property type="component" value="Unassembled WGS sequence"/>
</dbReference>
<proteinExistence type="inferred from homology"/>
<accession>A0A1E4SXV2</accession>